<dbReference type="InterPro" id="IPR026642">
    <property type="entry name" value="Glcci1/FAM117"/>
</dbReference>
<dbReference type="Pfam" id="PF15388">
    <property type="entry name" value="FAM117"/>
    <property type="match status" value="1"/>
</dbReference>
<keyword evidence="4" id="KW-1185">Reference proteome</keyword>
<comment type="caution">
    <text evidence="3">The sequence shown here is derived from an EMBL/GenBank/DDBJ whole genome shotgun (WGS) entry which is preliminary data.</text>
</comment>
<organism evidence="3 4">
    <name type="scientific">Eschrichtius robustus</name>
    <name type="common">California gray whale</name>
    <name type="synonym">Eschrichtius gibbosus</name>
    <dbReference type="NCBI Taxonomy" id="9764"/>
    <lineage>
        <taxon>Eukaryota</taxon>
        <taxon>Metazoa</taxon>
        <taxon>Chordata</taxon>
        <taxon>Craniata</taxon>
        <taxon>Vertebrata</taxon>
        <taxon>Euteleostomi</taxon>
        <taxon>Mammalia</taxon>
        <taxon>Eutheria</taxon>
        <taxon>Laurasiatheria</taxon>
        <taxon>Artiodactyla</taxon>
        <taxon>Whippomorpha</taxon>
        <taxon>Cetacea</taxon>
        <taxon>Mysticeti</taxon>
        <taxon>Eschrichtiidae</taxon>
        <taxon>Eschrichtius</taxon>
    </lineage>
</organism>
<dbReference type="PANTHER" id="PTHR14972:SF7">
    <property type="entry name" value="PROTEIN FAM117A"/>
    <property type="match status" value="1"/>
</dbReference>
<name>A0AB34GXQ9_ESCRO</name>
<accession>A0AB34GXQ9</accession>
<dbReference type="PANTHER" id="PTHR14972">
    <property type="entry name" value="AGAP011572-PA"/>
    <property type="match status" value="1"/>
</dbReference>
<feature type="region of interest" description="Disordered" evidence="2">
    <location>
        <begin position="1"/>
        <end position="21"/>
    </location>
</feature>
<keyword evidence="1" id="KW-0597">Phosphoprotein</keyword>
<protein>
    <submittedName>
        <fullName evidence="3">Uncharacterized protein</fullName>
    </submittedName>
</protein>
<proteinExistence type="predicted"/>
<dbReference type="EMBL" id="JAIQCJ010002020">
    <property type="protein sequence ID" value="KAJ8785282.1"/>
    <property type="molecule type" value="Genomic_DNA"/>
</dbReference>
<evidence type="ECO:0000313" key="3">
    <source>
        <dbReference type="EMBL" id="KAJ8785282.1"/>
    </source>
</evidence>
<gene>
    <name evidence="3" type="ORF">J1605_007392</name>
</gene>
<evidence type="ECO:0000256" key="2">
    <source>
        <dbReference type="SAM" id="MobiDB-lite"/>
    </source>
</evidence>
<reference evidence="3 4" key="1">
    <citation type="submission" date="2022-11" db="EMBL/GenBank/DDBJ databases">
        <title>Whole genome sequence of Eschrichtius robustus ER-17-0199.</title>
        <authorList>
            <person name="Bruniche-Olsen A."/>
            <person name="Black A.N."/>
            <person name="Fields C.J."/>
            <person name="Walden K."/>
            <person name="Dewoody J.A."/>
        </authorList>
    </citation>
    <scope>NUCLEOTIDE SEQUENCE [LARGE SCALE GENOMIC DNA]</scope>
    <source>
        <strain evidence="3">ER-17-0199</strain>
        <tissue evidence="3">Blubber</tissue>
    </source>
</reference>
<evidence type="ECO:0000313" key="4">
    <source>
        <dbReference type="Proteomes" id="UP001159641"/>
    </source>
</evidence>
<dbReference type="AlphaFoldDB" id="A0AB34GXQ9"/>
<dbReference type="Proteomes" id="UP001159641">
    <property type="component" value="Unassembled WGS sequence"/>
</dbReference>
<sequence>MRQSASVPCSVAPEKPVWRPQPPQVRRTFSLDTILSSYLLGQWPRDADGAFTCCTNDKATQKKEAVEEFARDISRTGGNLNVAAFTSFSPPTCECSIFPEEEKQASTP</sequence>
<evidence type="ECO:0000256" key="1">
    <source>
        <dbReference type="ARBA" id="ARBA00022553"/>
    </source>
</evidence>